<proteinExistence type="predicted"/>
<comment type="caution">
    <text evidence="2">The sequence shown here is derived from an EMBL/GenBank/DDBJ whole genome shotgun (WGS) entry which is preliminary data.</text>
</comment>
<organism evidence="2 3">
    <name type="scientific">Sphingobium wenxiniae (strain DSM 21828 / CGMCC 1.7748 / JZ-1)</name>
    <dbReference type="NCBI Taxonomy" id="595605"/>
    <lineage>
        <taxon>Bacteria</taxon>
        <taxon>Pseudomonadati</taxon>
        <taxon>Pseudomonadota</taxon>
        <taxon>Alphaproteobacteria</taxon>
        <taxon>Sphingomonadales</taxon>
        <taxon>Sphingomonadaceae</taxon>
        <taxon>Sphingobium</taxon>
    </lineage>
</organism>
<evidence type="ECO:0000313" key="2">
    <source>
        <dbReference type="EMBL" id="TWH93693.1"/>
    </source>
</evidence>
<keyword evidence="3" id="KW-1185">Reference proteome</keyword>
<name>A0A562KEN8_SPHWJ</name>
<dbReference type="Pfam" id="PF01636">
    <property type="entry name" value="APH"/>
    <property type="match status" value="1"/>
</dbReference>
<dbReference type="Gene3D" id="3.30.200.20">
    <property type="entry name" value="Phosphorylase Kinase, domain 1"/>
    <property type="match status" value="1"/>
</dbReference>
<accession>A0A562KEN8</accession>
<reference evidence="2 3" key="1">
    <citation type="journal article" date="2015" name="Stand. Genomic Sci.">
        <title>Genomic Encyclopedia of Bacterial and Archaeal Type Strains, Phase III: the genomes of soil and plant-associated and newly described type strains.</title>
        <authorList>
            <person name="Whitman W.B."/>
            <person name="Woyke T."/>
            <person name="Klenk H.P."/>
            <person name="Zhou Y."/>
            <person name="Lilburn T.G."/>
            <person name="Beck B.J."/>
            <person name="De Vos P."/>
            <person name="Vandamme P."/>
            <person name="Eisen J.A."/>
            <person name="Garrity G."/>
            <person name="Hugenholtz P."/>
            <person name="Kyrpides N.C."/>
        </authorList>
    </citation>
    <scope>NUCLEOTIDE SEQUENCE [LARGE SCALE GENOMIC DNA]</scope>
    <source>
        <strain evidence="2 3">CGMCC 1.7748</strain>
    </source>
</reference>
<evidence type="ECO:0000259" key="1">
    <source>
        <dbReference type="Pfam" id="PF01636"/>
    </source>
</evidence>
<dbReference type="InterPro" id="IPR002575">
    <property type="entry name" value="Aminoglycoside_PTrfase"/>
</dbReference>
<dbReference type="RefSeq" id="WP_145072944.1">
    <property type="nucleotide sequence ID" value="NZ_JACIIY010000004.1"/>
</dbReference>
<sequence>MAMQGAESSLTSSQSRVMVVDRGRDFDDMRARLTAWLEGRMPDATRLVLSSFSHPVGAGISNETILFEAEWQESGKPVRQSYVLRFHPGAHQMFLDPGFERQIALIRVLNTGGFPAPRILWEEHDPAVLGGAFFVMERVTGRVPVSHPVYNLSGWLFDAPVAMRRTVWEDAMAKMAAIHRFDMALLPFLERPDYGGFGPGDGFSEEYAYWKAAYAWSSGGREVPMLERAYDWLDANMPAAYETGLAWGDARIGNMIFGEDGRVRVVLDWEQASLAGGLHDLAWWLVMDAMFSTGIGVARLDGLGTRDETIALWKELTGRSTDALLWHEVFACARGTTLVTRQCWLNARPAPGANPNNNLFTRHLAGAMGWDAPADIDC</sequence>
<dbReference type="AlphaFoldDB" id="A0A562KEN8"/>
<dbReference type="Proteomes" id="UP000316624">
    <property type="component" value="Unassembled WGS sequence"/>
</dbReference>
<dbReference type="GO" id="GO:0016301">
    <property type="term" value="F:kinase activity"/>
    <property type="evidence" value="ECO:0007669"/>
    <property type="project" value="UniProtKB-KW"/>
</dbReference>
<keyword evidence="2" id="KW-0418">Kinase</keyword>
<dbReference type="EMBL" id="VLKK01000006">
    <property type="protein sequence ID" value="TWH93693.1"/>
    <property type="molecule type" value="Genomic_DNA"/>
</dbReference>
<dbReference type="PANTHER" id="PTHR21310">
    <property type="entry name" value="AMINOGLYCOSIDE PHOSPHOTRANSFERASE-RELATED-RELATED"/>
    <property type="match status" value="1"/>
</dbReference>
<dbReference type="PANTHER" id="PTHR21310:SF57">
    <property type="entry name" value="BLR2944 PROTEIN"/>
    <property type="match status" value="1"/>
</dbReference>
<protein>
    <submittedName>
        <fullName evidence="2">Aminoglycoside phosphotransferase (APT) family kinase protein</fullName>
    </submittedName>
</protein>
<feature type="domain" description="Aminoglycoside phosphotransferase" evidence="1">
    <location>
        <begin position="55"/>
        <end position="306"/>
    </location>
</feature>
<keyword evidence="2" id="KW-0808">Transferase</keyword>
<dbReference type="InterPro" id="IPR011009">
    <property type="entry name" value="Kinase-like_dom_sf"/>
</dbReference>
<dbReference type="CDD" id="cd05154">
    <property type="entry name" value="ACAD10_11_N-like"/>
    <property type="match status" value="1"/>
</dbReference>
<evidence type="ECO:0000313" key="3">
    <source>
        <dbReference type="Proteomes" id="UP000316624"/>
    </source>
</evidence>
<dbReference type="InterPro" id="IPR041726">
    <property type="entry name" value="ACAD10_11_N"/>
</dbReference>
<gene>
    <name evidence="2" type="ORF">IQ35_01902</name>
</gene>
<dbReference type="InterPro" id="IPR051678">
    <property type="entry name" value="AGP_Transferase"/>
</dbReference>
<dbReference type="SUPFAM" id="SSF56112">
    <property type="entry name" value="Protein kinase-like (PK-like)"/>
    <property type="match status" value="1"/>
</dbReference>
<dbReference type="Gene3D" id="3.90.1200.10">
    <property type="match status" value="1"/>
</dbReference>